<comment type="caution">
    <text evidence="2">The sequence shown here is derived from an EMBL/GenBank/DDBJ whole genome shotgun (WGS) entry which is preliminary data.</text>
</comment>
<keyword evidence="3" id="KW-1185">Reference proteome</keyword>
<evidence type="ECO:0000259" key="1">
    <source>
        <dbReference type="Pfam" id="PF00294"/>
    </source>
</evidence>
<accession>A0ABU3FLI6</accession>
<keyword evidence="2" id="KW-0808">Transferase</keyword>
<gene>
    <name evidence="2" type="ORF">P7H59_00075</name>
</gene>
<dbReference type="Pfam" id="PF00294">
    <property type="entry name" value="PfkB"/>
    <property type="match status" value="1"/>
</dbReference>
<dbReference type="GO" id="GO:0016301">
    <property type="term" value="F:kinase activity"/>
    <property type="evidence" value="ECO:0007669"/>
    <property type="project" value="UniProtKB-KW"/>
</dbReference>
<dbReference type="EMBL" id="JARQBN010000001">
    <property type="protein sequence ID" value="MDT2826845.1"/>
    <property type="molecule type" value="Genomic_DNA"/>
</dbReference>
<evidence type="ECO:0000313" key="2">
    <source>
        <dbReference type="EMBL" id="MDT2826845.1"/>
    </source>
</evidence>
<dbReference type="RefSeq" id="WP_246042943.1">
    <property type="nucleotide sequence ID" value="NZ_BJDW01000008.1"/>
</dbReference>
<dbReference type="Proteomes" id="UP001265301">
    <property type="component" value="Unassembled WGS sequence"/>
</dbReference>
<protein>
    <submittedName>
        <fullName evidence="2">PfkB family carbohydrate kinase</fullName>
    </submittedName>
</protein>
<proteinExistence type="predicted"/>
<dbReference type="Gene3D" id="3.40.1190.20">
    <property type="match status" value="1"/>
</dbReference>
<feature type="domain" description="Carbohydrate kinase PfkB" evidence="1">
    <location>
        <begin position="9"/>
        <end position="53"/>
    </location>
</feature>
<reference evidence="2 3" key="1">
    <citation type="submission" date="2023-03" db="EMBL/GenBank/DDBJ databases">
        <authorList>
            <person name="Shen W."/>
            <person name="Cai J."/>
        </authorList>
    </citation>
    <scope>NUCLEOTIDE SEQUENCE [LARGE SCALE GENOMIC DNA]</scope>
    <source>
        <strain evidence="2 3">B101</strain>
    </source>
</reference>
<dbReference type="SUPFAM" id="SSF53613">
    <property type="entry name" value="Ribokinase-like"/>
    <property type="match status" value="1"/>
</dbReference>
<name>A0ABU3FLI6_9ENTE</name>
<sequence>MVSQRHELTILDRIGAGDAYAAGILAGYAEGWSLVETVEFATMNAVLAHTIHGDVPLTTKEQVLTVLKNPGIDLLR</sequence>
<dbReference type="InterPro" id="IPR029056">
    <property type="entry name" value="Ribokinase-like"/>
</dbReference>
<organism evidence="2 3">
    <name type="scientific">Enterococcus viikkiensis</name>
    <dbReference type="NCBI Taxonomy" id="930854"/>
    <lineage>
        <taxon>Bacteria</taxon>
        <taxon>Bacillati</taxon>
        <taxon>Bacillota</taxon>
        <taxon>Bacilli</taxon>
        <taxon>Lactobacillales</taxon>
        <taxon>Enterococcaceae</taxon>
        <taxon>Enterococcus</taxon>
    </lineage>
</organism>
<dbReference type="InterPro" id="IPR011611">
    <property type="entry name" value="PfkB_dom"/>
</dbReference>
<evidence type="ECO:0000313" key="3">
    <source>
        <dbReference type="Proteomes" id="UP001265301"/>
    </source>
</evidence>
<keyword evidence="2" id="KW-0418">Kinase</keyword>